<feature type="transmembrane region" description="Helical" evidence="1">
    <location>
        <begin position="76"/>
        <end position="93"/>
    </location>
</feature>
<feature type="transmembrane region" description="Helical" evidence="1">
    <location>
        <begin position="445"/>
        <end position="462"/>
    </location>
</feature>
<organism evidence="3 4">
    <name type="scientific">Microbacterium mitrae</name>
    <dbReference type="NCBI Taxonomy" id="664640"/>
    <lineage>
        <taxon>Bacteria</taxon>
        <taxon>Bacillati</taxon>
        <taxon>Actinomycetota</taxon>
        <taxon>Actinomycetes</taxon>
        <taxon>Micrococcales</taxon>
        <taxon>Microbacteriaceae</taxon>
        <taxon>Microbacterium</taxon>
    </lineage>
</organism>
<name>A0A5C8HMG9_9MICO</name>
<feature type="transmembrane region" description="Helical" evidence="1">
    <location>
        <begin position="310"/>
        <end position="331"/>
    </location>
</feature>
<feature type="transmembrane region" description="Helical" evidence="1">
    <location>
        <begin position="280"/>
        <end position="298"/>
    </location>
</feature>
<keyword evidence="1" id="KW-0812">Transmembrane</keyword>
<feature type="transmembrane region" description="Helical" evidence="1">
    <location>
        <begin position="113"/>
        <end position="133"/>
    </location>
</feature>
<reference evidence="3 4" key="1">
    <citation type="submission" date="2019-08" db="EMBL/GenBank/DDBJ databases">
        <authorList>
            <person name="Dong K."/>
        </authorList>
    </citation>
    <scope>NUCLEOTIDE SEQUENCE [LARGE SCALE GENOMIC DNA]</scope>
    <source>
        <strain evidence="3 4">M4-8</strain>
    </source>
</reference>
<protein>
    <submittedName>
        <fullName evidence="3">Acyltransferase</fullName>
    </submittedName>
</protein>
<feature type="transmembrane region" description="Helical" evidence="1">
    <location>
        <begin position="246"/>
        <end position="268"/>
    </location>
</feature>
<feature type="transmembrane region" description="Helical" evidence="1">
    <location>
        <begin position="196"/>
        <end position="215"/>
    </location>
</feature>
<comment type="caution">
    <text evidence="3">The sequence shown here is derived from an EMBL/GenBank/DDBJ whole genome shotgun (WGS) entry which is preliminary data.</text>
</comment>
<feature type="transmembrane region" description="Helical" evidence="1">
    <location>
        <begin position="421"/>
        <end position="439"/>
    </location>
</feature>
<keyword evidence="1" id="KW-1133">Transmembrane helix</keyword>
<dbReference type="GO" id="GO:0016747">
    <property type="term" value="F:acyltransferase activity, transferring groups other than amino-acyl groups"/>
    <property type="evidence" value="ECO:0007669"/>
    <property type="project" value="InterPro"/>
</dbReference>
<keyword evidence="4" id="KW-1185">Reference proteome</keyword>
<dbReference type="Proteomes" id="UP000321196">
    <property type="component" value="Unassembled WGS sequence"/>
</dbReference>
<dbReference type="EMBL" id="VRSW01000006">
    <property type="protein sequence ID" value="TXK02717.1"/>
    <property type="molecule type" value="Genomic_DNA"/>
</dbReference>
<evidence type="ECO:0000313" key="4">
    <source>
        <dbReference type="Proteomes" id="UP000321196"/>
    </source>
</evidence>
<keyword evidence="3" id="KW-0012">Acyltransferase</keyword>
<accession>A0A5C8HMG9</accession>
<feature type="transmembrane region" description="Helical" evidence="1">
    <location>
        <begin position="388"/>
        <end position="409"/>
    </location>
</feature>
<evidence type="ECO:0000313" key="3">
    <source>
        <dbReference type="EMBL" id="TXK02717.1"/>
    </source>
</evidence>
<gene>
    <name evidence="3" type="ORF">FVP60_12620</name>
</gene>
<sequence length="472" mass="50135">MPRPPVVPHRRGMVDIAPRQTTTAAPFGGRASMARTSTDAIARTTTGAPTPSRAPRRELPVIGGARDIAIDTTRSILLVIVVALHAFMVGVSLDVNGTPLLENAMEHWSGWPVLTWFAQVMPLFFVLGGFASYTQYSRLRARGTTASAYISSRLVRLLIPAGAAIAAVTVFLAVLTVTGVSPDVIATAGFRISQPFWFLAVYIGVTALVPAMVWLHERNTTLSLLTLALGAVVVDIVRVATDIPAIGLLNLAFVWLFAQQLGFALADGTLDRLGVRAQRVIGVGAVATLALTMLTGFYPTDLYAALNPPMAALVLLGIAQTMLFLQLRAGLRRFGALPGIARVTCWIGDRSMTIYSWHMLVTIAIAGALIIAPFSLPTPVSLDWWLTRPLWFVAVGFAVFLVASLAGRLERRRVTAPAGRVATVAATLLAIAGVVATLIIGSVGAVWVIATAAVALALALVARRAPREISSR</sequence>
<evidence type="ECO:0000259" key="2">
    <source>
        <dbReference type="Pfam" id="PF01757"/>
    </source>
</evidence>
<feature type="transmembrane region" description="Helical" evidence="1">
    <location>
        <begin position="154"/>
        <end position="176"/>
    </location>
</feature>
<feature type="transmembrane region" description="Helical" evidence="1">
    <location>
        <begin position="352"/>
        <end position="376"/>
    </location>
</feature>
<dbReference type="OrthoDB" id="8206682at2"/>
<dbReference type="InterPro" id="IPR002656">
    <property type="entry name" value="Acyl_transf_3_dom"/>
</dbReference>
<proteinExistence type="predicted"/>
<dbReference type="AlphaFoldDB" id="A0A5C8HMG9"/>
<keyword evidence="1" id="KW-0472">Membrane</keyword>
<evidence type="ECO:0000256" key="1">
    <source>
        <dbReference type="SAM" id="Phobius"/>
    </source>
</evidence>
<feature type="domain" description="Acyltransferase 3" evidence="2">
    <location>
        <begin position="68"/>
        <end position="405"/>
    </location>
</feature>
<dbReference type="Pfam" id="PF01757">
    <property type="entry name" value="Acyl_transf_3"/>
    <property type="match status" value="1"/>
</dbReference>
<feature type="transmembrane region" description="Helical" evidence="1">
    <location>
        <begin position="222"/>
        <end position="240"/>
    </location>
</feature>
<keyword evidence="3" id="KW-0808">Transferase</keyword>